<dbReference type="SUPFAM" id="SSF82057">
    <property type="entry name" value="Prokaryotic SH3-related domain"/>
    <property type="match status" value="8"/>
</dbReference>
<dbReference type="GO" id="GO:0009253">
    <property type="term" value="P:peptidoglycan catabolic process"/>
    <property type="evidence" value="ECO:0007669"/>
    <property type="project" value="InterPro"/>
</dbReference>
<keyword evidence="2 5" id="KW-0732">Signal</keyword>
<dbReference type="PANTHER" id="PTHR33308">
    <property type="entry name" value="PEPTIDOGLYCAN HYDROLASE FLGJ"/>
    <property type="match status" value="1"/>
</dbReference>
<proteinExistence type="inferred from homology"/>
<evidence type="ECO:0000313" key="7">
    <source>
        <dbReference type="EMBL" id="MBC2116983.1"/>
    </source>
</evidence>
<dbReference type="InterPro" id="IPR051056">
    <property type="entry name" value="Glycosyl_Hydrolase_73"/>
</dbReference>
<dbReference type="InterPro" id="IPR038200">
    <property type="entry name" value="GW_dom_sf"/>
</dbReference>
<feature type="signal peptide" evidence="5">
    <location>
        <begin position="1"/>
        <end position="25"/>
    </location>
</feature>
<dbReference type="InterPro" id="IPR036505">
    <property type="entry name" value="Amidase/PGRP_sf"/>
</dbReference>
<dbReference type="Proteomes" id="UP000529446">
    <property type="component" value="Unassembled WGS sequence"/>
</dbReference>
<gene>
    <name evidence="7" type="ORF">HCB06_10190</name>
</gene>
<dbReference type="InterPro" id="IPR025987">
    <property type="entry name" value="GW_dom"/>
</dbReference>
<evidence type="ECO:0000256" key="1">
    <source>
        <dbReference type="ARBA" id="ARBA00006088"/>
    </source>
</evidence>
<protein>
    <submittedName>
        <fullName evidence="7">GW domain-containing glycosaminoglycan-binding protein</fullName>
    </submittedName>
</protein>
<feature type="domain" description="GW" evidence="6">
    <location>
        <begin position="449"/>
        <end position="527"/>
    </location>
</feature>
<feature type="chain" id="PRO_5030931217" evidence="5">
    <location>
        <begin position="26"/>
        <end position="930"/>
    </location>
</feature>
<reference evidence="7 8" key="1">
    <citation type="submission" date="2020-03" db="EMBL/GenBank/DDBJ databases">
        <title>Soil Listeria distribution.</title>
        <authorList>
            <person name="Liao J."/>
            <person name="Wiedmann M."/>
        </authorList>
    </citation>
    <scope>NUCLEOTIDE SEQUENCE [LARGE SCALE GENOMIC DNA]</scope>
    <source>
        <strain evidence="7 8">FSL L7-0360</strain>
    </source>
</reference>
<feature type="domain" description="GW" evidence="6">
    <location>
        <begin position="366"/>
        <end position="442"/>
    </location>
</feature>
<feature type="domain" description="GW" evidence="6">
    <location>
        <begin position="858"/>
        <end position="930"/>
    </location>
</feature>
<dbReference type="GO" id="GO:0008745">
    <property type="term" value="F:N-acetylmuramoyl-L-alanine amidase activity"/>
    <property type="evidence" value="ECO:0007669"/>
    <property type="project" value="InterPro"/>
</dbReference>
<dbReference type="AlphaFoldDB" id="A0A7X0YM35"/>
<keyword evidence="3" id="KW-0677">Repeat</keyword>
<dbReference type="SMART" id="SM00644">
    <property type="entry name" value="Ami_2"/>
    <property type="match status" value="1"/>
</dbReference>
<feature type="domain" description="GW" evidence="6">
    <location>
        <begin position="530"/>
        <end position="606"/>
    </location>
</feature>
<evidence type="ECO:0000259" key="6">
    <source>
        <dbReference type="PROSITE" id="PS51780"/>
    </source>
</evidence>
<feature type="domain" description="GW" evidence="6">
    <location>
        <begin position="285"/>
        <end position="363"/>
    </location>
</feature>
<feature type="domain" description="GW" evidence="6">
    <location>
        <begin position="613"/>
        <end position="691"/>
    </location>
</feature>
<name>A0A7X0YM35_9LIST</name>
<dbReference type="RefSeq" id="WP_185535929.1">
    <property type="nucleotide sequence ID" value="NZ_JAARXI010000005.1"/>
</dbReference>
<sequence>MKTLLKSVIVTVGLSTVVLPITVLADEQSTTDTSSVTAKDGSQTIQDDSIYVPKAEREGTFTGDLHAEDDNEAPIPDRSRLLNAKAAYPNVNNYIKSNNFKTSALSSQIQTQFTKFNYRNGYGKPEGVVLHETANPNSTIQNEIDYMSRNWENAFVHSFVDKGNIIQIHPTDYGVWGAGRFANARFVQYELVEHSTFDEFARSINNYAYYTAYILDKYKLPIDSAETDGVGTVWTHNAVSKYLGGTTHTDPIGYFNKWGYSYNEFLTLVTEKYNAMSKDTILSNVAFTTTTYANVKTASGNTVWSAPFNTAGSKEVNPLSSYTGKNMKLLRTAKTQSGTWYQFSIDGKTIGWVEDKAVNIFYTPSMEQTANLTRYVSVPTESVYYFPVADASMRRGDLSAYINKPLKVNKQITINGKLWYYVINGSELVTWVPASSLTATAYDQVEYNKAMAVTTYANVKTTTGNNVWTVPNGTLGAKVVNPLSNYNGKNLKLVREMKTSSGLWYQFAIDGTTIGWVDSKAVTITYTPSMETSANLTRYVNVPTESVYYFPVADASMRRGNLSAYINKPLKVHKQITINGKLWYYLINGSELVTWVPASSLKETLYDKIEYDKAMAVTTYANVKTASGNNVWTVPNGTSGAKVVNPLSTYNGKNLKLVREMKTSSGLWYQFAIDGKTIGWVDSKAITITYTPSMETPANLVRYVSVPTESVYYFPVADASMRRGDLAAYTNKPLKVHKQITINGKLWYYLINGSELVTWVPASSLTTTVYDQVEYNKAMAVTTYANVKTTTGNNVWTVPNGTLGAKVVNPLSNYNGKNLKLIREMKTSKGLWYQFAIDGKTIGWVDSKAITITYTPSMEKSANLTRYVSVPTESVYYFPVVDASMRRGNLSAYTNKPLKVHKQITINGKLWYYLINGSELVTWVPASSVR</sequence>
<evidence type="ECO:0000256" key="4">
    <source>
        <dbReference type="ARBA" id="ARBA00022801"/>
    </source>
</evidence>
<dbReference type="PROSITE" id="PS51780">
    <property type="entry name" value="GW"/>
    <property type="match status" value="8"/>
</dbReference>
<dbReference type="PANTHER" id="PTHR33308:SF9">
    <property type="entry name" value="PEPTIDOGLYCAN HYDROLASE FLGJ"/>
    <property type="match status" value="1"/>
</dbReference>
<organism evidence="7 8">
    <name type="scientific">Listeria booriae</name>
    <dbReference type="NCBI Taxonomy" id="1552123"/>
    <lineage>
        <taxon>Bacteria</taxon>
        <taxon>Bacillati</taxon>
        <taxon>Bacillota</taxon>
        <taxon>Bacilli</taxon>
        <taxon>Bacillales</taxon>
        <taxon>Listeriaceae</taxon>
        <taxon>Listeria</taxon>
    </lineage>
</organism>
<evidence type="ECO:0000256" key="5">
    <source>
        <dbReference type="SAM" id="SignalP"/>
    </source>
</evidence>
<accession>A0A7X0YM35</accession>
<dbReference type="NCBIfam" id="NF033202">
    <property type="entry name" value="GW_glycos_SH3"/>
    <property type="match status" value="8"/>
</dbReference>
<dbReference type="Pfam" id="PF13457">
    <property type="entry name" value="GW"/>
    <property type="match status" value="8"/>
</dbReference>
<evidence type="ECO:0000256" key="3">
    <source>
        <dbReference type="ARBA" id="ARBA00022737"/>
    </source>
</evidence>
<dbReference type="CDD" id="cd06583">
    <property type="entry name" value="PGRP"/>
    <property type="match status" value="1"/>
</dbReference>
<comment type="caution">
    <text evidence="7">The sequence shown here is derived from an EMBL/GenBank/DDBJ whole genome shotgun (WGS) entry which is preliminary data.</text>
</comment>
<feature type="domain" description="GW" evidence="6">
    <location>
        <begin position="777"/>
        <end position="855"/>
    </location>
</feature>
<dbReference type="Gene3D" id="2.30.30.170">
    <property type="match status" value="8"/>
</dbReference>
<feature type="domain" description="GW" evidence="6">
    <location>
        <begin position="694"/>
        <end position="770"/>
    </location>
</feature>
<comment type="similarity">
    <text evidence="1">In the N-terminal section; belongs to the N-acetylmuramoyl-L-alanine amidase 2 family.</text>
</comment>
<keyword evidence="4" id="KW-0378">Hydrolase</keyword>
<dbReference type="Gene3D" id="3.40.80.10">
    <property type="entry name" value="Peptidoglycan recognition protein-like"/>
    <property type="match status" value="1"/>
</dbReference>
<dbReference type="InterPro" id="IPR002502">
    <property type="entry name" value="Amidase_domain"/>
</dbReference>
<dbReference type="SUPFAM" id="SSF55846">
    <property type="entry name" value="N-acetylmuramoyl-L-alanine amidase-like"/>
    <property type="match status" value="1"/>
</dbReference>
<evidence type="ECO:0000313" key="8">
    <source>
        <dbReference type="Proteomes" id="UP000529446"/>
    </source>
</evidence>
<evidence type="ECO:0000256" key="2">
    <source>
        <dbReference type="ARBA" id="ARBA00022729"/>
    </source>
</evidence>
<dbReference type="Pfam" id="PF01510">
    <property type="entry name" value="Amidase_2"/>
    <property type="match status" value="1"/>
</dbReference>
<dbReference type="EMBL" id="JAARXI010000005">
    <property type="protein sequence ID" value="MBC2116983.1"/>
    <property type="molecule type" value="Genomic_DNA"/>
</dbReference>